<sequence>MIYHGYILFGSQYPYLLGYCTFLVGVAQVGPSRALTHPPCILAAGASWRGERSKINPTFEDSHSSEVGVASCST</sequence>
<gene>
    <name evidence="1" type="ORF">BU25DRAFT_469568</name>
</gene>
<keyword evidence="2" id="KW-1185">Reference proteome</keyword>
<proteinExistence type="predicted"/>
<evidence type="ECO:0000313" key="1">
    <source>
        <dbReference type="EMBL" id="KAF2627136.1"/>
    </source>
</evidence>
<dbReference type="Proteomes" id="UP000799754">
    <property type="component" value="Unassembled WGS sequence"/>
</dbReference>
<organism evidence="1 2">
    <name type="scientific">Macroventuria anomochaeta</name>
    <dbReference type="NCBI Taxonomy" id="301207"/>
    <lineage>
        <taxon>Eukaryota</taxon>
        <taxon>Fungi</taxon>
        <taxon>Dikarya</taxon>
        <taxon>Ascomycota</taxon>
        <taxon>Pezizomycotina</taxon>
        <taxon>Dothideomycetes</taxon>
        <taxon>Pleosporomycetidae</taxon>
        <taxon>Pleosporales</taxon>
        <taxon>Pleosporineae</taxon>
        <taxon>Didymellaceae</taxon>
        <taxon>Macroventuria</taxon>
    </lineage>
</organism>
<dbReference type="EMBL" id="MU006718">
    <property type="protein sequence ID" value="KAF2627136.1"/>
    <property type="molecule type" value="Genomic_DNA"/>
</dbReference>
<protein>
    <submittedName>
        <fullName evidence="1">Uncharacterized protein</fullName>
    </submittedName>
</protein>
<evidence type="ECO:0000313" key="2">
    <source>
        <dbReference type="Proteomes" id="UP000799754"/>
    </source>
</evidence>
<comment type="caution">
    <text evidence="1">The sequence shown here is derived from an EMBL/GenBank/DDBJ whole genome shotgun (WGS) entry which is preliminary data.</text>
</comment>
<reference evidence="1" key="1">
    <citation type="journal article" date="2020" name="Stud. Mycol.">
        <title>101 Dothideomycetes genomes: a test case for predicting lifestyles and emergence of pathogens.</title>
        <authorList>
            <person name="Haridas S."/>
            <person name="Albert R."/>
            <person name="Binder M."/>
            <person name="Bloem J."/>
            <person name="Labutti K."/>
            <person name="Salamov A."/>
            <person name="Andreopoulos B."/>
            <person name="Baker S."/>
            <person name="Barry K."/>
            <person name="Bills G."/>
            <person name="Bluhm B."/>
            <person name="Cannon C."/>
            <person name="Castanera R."/>
            <person name="Culley D."/>
            <person name="Daum C."/>
            <person name="Ezra D."/>
            <person name="Gonzalez J."/>
            <person name="Henrissat B."/>
            <person name="Kuo A."/>
            <person name="Liang C."/>
            <person name="Lipzen A."/>
            <person name="Lutzoni F."/>
            <person name="Magnuson J."/>
            <person name="Mondo S."/>
            <person name="Nolan M."/>
            <person name="Ohm R."/>
            <person name="Pangilinan J."/>
            <person name="Park H.-J."/>
            <person name="Ramirez L."/>
            <person name="Alfaro M."/>
            <person name="Sun H."/>
            <person name="Tritt A."/>
            <person name="Yoshinaga Y."/>
            <person name="Zwiers L.-H."/>
            <person name="Turgeon B."/>
            <person name="Goodwin S."/>
            <person name="Spatafora J."/>
            <person name="Crous P."/>
            <person name="Grigoriev I."/>
        </authorList>
    </citation>
    <scope>NUCLEOTIDE SEQUENCE</scope>
    <source>
        <strain evidence="1">CBS 525.71</strain>
    </source>
</reference>
<accession>A0ACB6RZ34</accession>
<name>A0ACB6RZ34_9PLEO</name>